<proteinExistence type="predicted"/>
<evidence type="ECO:0000313" key="3">
    <source>
        <dbReference type="EMBL" id="PSC71506.1"/>
    </source>
</evidence>
<evidence type="ECO:0000259" key="2">
    <source>
        <dbReference type="Pfam" id="PF00149"/>
    </source>
</evidence>
<organism evidence="3 4">
    <name type="scientific">Micractinium conductrix</name>
    <dbReference type="NCBI Taxonomy" id="554055"/>
    <lineage>
        <taxon>Eukaryota</taxon>
        <taxon>Viridiplantae</taxon>
        <taxon>Chlorophyta</taxon>
        <taxon>core chlorophytes</taxon>
        <taxon>Trebouxiophyceae</taxon>
        <taxon>Chlorellales</taxon>
        <taxon>Chlorellaceae</taxon>
        <taxon>Chlorella clade</taxon>
        <taxon>Micractinium</taxon>
    </lineage>
</organism>
<feature type="compositionally biased region" description="Low complexity" evidence="1">
    <location>
        <begin position="417"/>
        <end position="432"/>
    </location>
</feature>
<dbReference type="SUPFAM" id="SSF56300">
    <property type="entry name" value="Metallo-dependent phosphatases"/>
    <property type="match status" value="1"/>
</dbReference>
<dbReference type="InterPro" id="IPR004843">
    <property type="entry name" value="Calcineurin-like_PHP"/>
</dbReference>
<sequence length="441" mass="46644">MWRRPQQASPDVAQAPACPTYFPELWTSFVHAFVDVLHAGGPAAPRPAHAAPHAPAPPPEPPLVLPAVPRLVAIGDLHGDLAKARRAFRLAGLVDEQDNWAGGTTTAVQVGDVLDRGDHELALLYWLERLRRQAAAAGGALHVLNGNHETMNVASQFRYATRGAMHSFRQWLHGHTLEAALQAQCGCAASATQLRSLLRMQREHAGGQPVPGGAGLHHTHPEHPAAVARTTALRPGGEVTRRFLAPNPVVLQVGSTLFAHGGVLRQHVDYGLARINKETQEWMLHGSADAKPRFLSGRNAVVWSRHYSAHDGGRCDCEQLQEVLQRLPGAERMVVGHTIQEDGISSACGGRVLRIDVGLSRGCGDGDPQVLEIVNDKVVRRLSEVAQENAAPAEAAFTSGGKGAAPAAAVDPPPAAPAAAAAAAAATRPGAPLMSRQPTPS</sequence>
<feature type="domain" description="Calcineurin-like phosphoesterase" evidence="2">
    <location>
        <begin position="70"/>
        <end position="163"/>
    </location>
</feature>
<accession>A0A2P6VBP7</accession>
<keyword evidence="4" id="KW-1185">Reference proteome</keyword>
<evidence type="ECO:0000256" key="1">
    <source>
        <dbReference type="SAM" id="MobiDB-lite"/>
    </source>
</evidence>
<name>A0A2P6VBP7_9CHLO</name>
<dbReference type="Proteomes" id="UP000239649">
    <property type="component" value="Unassembled WGS sequence"/>
</dbReference>
<dbReference type="OrthoDB" id="5976022at2759"/>
<dbReference type="EMBL" id="LHPF02000014">
    <property type="protein sequence ID" value="PSC71506.1"/>
    <property type="molecule type" value="Genomic_DNA"/>
</dbReference>
<dbReference type="PANTHER" id="PTHR47680:SF2">
    <property type="entry name" value="SHEWANELLA-LIKE PROTEIN PHOSPHATASE 2"/>
    <property type="match status" value="1"/>
</dbReference>
<feature type="region of interest" description="Disordered" evidence="1">
    <location>
        <begin position="397"/>
        <end position="441"/>
    </location>
</feature>
<evidence type="ECO:0000313" key="4">
    <source>
        <dbReference type="Proteomes" id="UP000239649"/>
    </source>
</evidence>
<dbReference type="AlphaFoldDB" id="A0A2P6VBP7"/>
<dbReference type="GO" id="GO:0016787">
    <property type="term" value="F:hydrolase activity"/>
    <property type="evidence" value="ECO:0007669"/>
    <property type="project" value="InterPro"/>
</dbReference>
<comment type="caution">
    <text evidence="3">The sequence shown here is derived from an EMBL/GenBank/DDBJ whole genome shotgun (WGS) entry which is preliminary data.</text>
</comment>
<dbReference type="Gene3D" id="3.60.21.10">
    <property type="match status" value="1"/>
</dbReference>
<reference evidence="3 4" key="1">
    <citation type="journal article" date="2018" name="Plant J.">
        <title>Genome sequences of Chlorella sorokiniana UTEX 1602 and Micractinium conductrix SAG 241.80: implications to maltose excretion by a green alga.</title>
        <authorList>
            <person name="Arriola M.B."/>
            <person name="Velmurugan N."/>
            <person name="Zhang Y."/>
            <person name="Plunkett M.H."/>
            <person name="Hondzo H."/>
            <person name="Barney B.M."/>
        </authorList>
    </citation>
    <scope>NUCLEOTIDE SEQUENCE [LARGE SCALE GENOMIC DNA]</scope>
    <source>
        <strain evidence="3 4">SAG 241.80</strain>
    </source>
</reference>
<dbReference type="PANTHER" id="PTHR47680">
    <property type="entry name" value="SHEWANELLA-LIKE PROTEIN PHOSPHATASE 2"/>
    <property type="match status" value="1"/>
</dbReference>
<protein>
    <submittedName>
        <fullName evidence="3">Calcineurin-like phosphoesterase family</fullName>
    </submittedName>
</protein>
<dbReference type="STRING" id="554055.A0A2P6VBP7"/>
<dbReference type="InterPro" id="IPR029052">
    <property type="entry name" value="Metallo-depent_PP-like"/>
</dbReference>
<gene>
    <name evidence="3" type="ORF">C2E20_5002</name>
</gene>
<dbReference type="Pfam" id="PF00149">
    <property type="entry name" value="Metallophos"/>
    <property type="match status" value="1"/>
</dbReference>